<comment type="similarity">
    <text evidence="1">Belongs to the calycin superfamily. Fatty-acid binding protein (FABP) family.</text>
</comment>
<dbReference type="Proteomes" id="UP000261480">
    <property type="component" value="Unplaced"/>
</dbReference>
<organism evidence="3 4">
    <name type="scientific">Poecilia mexicana</name>
    <dbReference type="NCBI Taxonomy" id="48701"/>
    <lineage>
        <taxon>Eukaryota</taxon>
        <taxon>Metazoa</taxon>
        <taxon>Chordata</taxon>
        <taxon>Craniata</taxon>
        <taxon>Vertebrata</taxon>
        <taxon>Euteleostomi</taxon>
        <taxon>Actinopterygii</taxon>
        <taxon>Neopterygii</taxon>
        <taxon>Teleostei</taxon>
        <taxon>Neoteleostei</taxon>
        <taxon>Acanthomorphata</taxon>
        <taxon>Ovalentaria</taxon>
        <taxon>Atherinomorphae</taxon>
        <taxon>Cyprinodontiformes</taxon>
        <taxon>Poeciliidae</taxon>
        <taxon>Poeciliinae</taxon>
        <taxon>Poecilia</taxon>
    </lineage>
</organism>
<evidence type="ECO:0000313" key="4">
    <source>
        <dbReference type="Proteomes" id="UP000261480"/>
    </source>
</evidence>
<name>A0A3B3X1L3_9TELE</name>
<dbReference type="SUPFAM" id="SSF50814">
    <property type="entry name" value="Lipocalins"/>
    <property type="match status" value="1"/>
</dbReference>
<reference evidence="3" key="2">
    <citation type="submission" date="2025-09" db="UniProtKB">
        <authorList>
            <consortium name="Ensembl"/>
        </authorList>
    </citation>
    <scope>IDENTIFICATION</scope>
</reference>
<keyword evidence="4" id="KW-1185">Reference proteome</keyword>
<dbReference type="Gene3D" id="2.40.128.20">
    <property type="match status" value="1"/>
</dbReference>
<dbReference type="PANTHER" id="PTHR11955">
    <property type="entry name" value="FATTY ACID BINDING PROTEIN"/>
    <property type="match status" value="1"/>
</dbReference>
<evidence type="ECO:0000259" key="2">
    <source>
        <dbReference type="Pfam" id="PF00061"/>
    </source>
</evidence>
<dbReference type="InterPro" id="IPR000566">
    <property type="entry name" value="Lipocln_cytosolic_FA-bd_dom"/>
</dbReference>
<dbReference type="AlphaFoldDB" id="A0A3B3X1L3"/>
<evidence type="ECO:0000313" key="3">
    <source>
        <dbReference type="Ensembl" id="ENSPMEP00000008870.1"/>
    </source>
</evidence>
<dbReference type="Ensembl" id="ENSPMET00000001733.1">
    <property type="protein sequence ID" value="ENSPMEP00000008870.1"/>
    <property type="gene ID" value="ENSPMEG00000010675.1"/>
</dbReference>
<feature type="domain" description="Lipocalin/cytosolic fatty-acid binding" evidence="2">
    <location>
        <begin position="8"/>
        <end position="132"/>
    </location>
</feature>
<dbReference type="InterPro" id="IPR012674">
    <property type="entry name" value="Calycin"/>
</dbReference>
<dbReference type="Pfam" id="PF00061">
    <property type="entry name" value="Lipocalin"/>
    <property type="match status" value="1"/>
</dbReference>
<reference evidence="3" key="1">
    <citation type="submission" date="2025-08" db="UniProtKB">
        <authorList>
            <consortium name="Ensembl"/>
        </authorList>
    </citation>
    <scope>IDENTIFICATION</scope>
</reference>
<proteinExistence type="inferred from homology"/>
<dbReference type="GO" id="GO:0008289">
    <property type="term" value="F:lipid binding"/>
    <property type="evidence" value="ECO:0007669"/>
    <property type="project" value="InterPro"/>
</dbReference>
<dbReference type="InterPro" id="IPR000463">
    <property type="entry name" value="Fatty_acid-bd"/>
</dbReference>
<dbReference type="InterPro" id="IPR031259">
    <property type="entry name" value="ILBP"/>
</dbReference>
<dbReference type="STRING" id="48701.ENSPMEP00000008870"/>
<protein>
    <recommendedName>
        <fullName evidence="2">Lipocalin/cytosolic fatty-acid binding domain-containing protein</fullName>
    </recommendedName>
</protein>
<sequence length="133" mass="15261">GITVDQFVGKWKLVDSEKFKQYMQKVGMKEPLLTFACSAKPNMIITRDKETISAEAKSTLKTHKIKFKLNEEFDEKTPGGHQVKVFLRDGKLIQEQRWVGKSTTLERVIENGKLEVKCIMGEVVAIRIYEKEA</sequence>
<accession>A0A3B3X1L3</accession>
<dbReference type="PRINTS" id="PR00178">
    <property type="entry name" value="FATTYACIDBP"/>
</dbReference>
<evidence type="ECO:0000256" key="1">
    <source>
        <dbReference type="ARBA" id="ARBA00008390"/>
    </source>
</evidence>